<proteinExistence type="inferred from homology"/>
<dbReference type="Pfam" id="PF18290">
    <property type="entry name" value="Nudix_hydro"/>
    <property type="match status" value="1"/>
</dbReference>
<feature type="domain" description="Nudix hydrolase" evidence="4">
    <location>
        <begin position="87"/>
        <end position="219"/>
    </location>
</feature>
<dbReference type="InterPro" id="IPR015797">
    <property type="entry name" value="NUDIX_hydrolase-like_dom_sf"/>
</dbReference>
<dbReference type="PROSITE" id="PS51462">
    <property type="entry name" value="NUDIX"/>
    <property type="match status" value="1"/>
</dbReference>
<dbReference type="InterPro" id="IPR020084">
    <property type="entry name" value="NUDIX_hydrolase_CS"/>
</dbReference>
<dbReference type="GO" id="GO:0035529">
    <property type="term" value="F:NADH pyrophosphatase activity"/>
    <property type="evidence" value="ECO:0007669"/>
    <property type="project" value="TreeGrafter"/>
</dbReference>
<dbReference type="InterPro" id="IPR020476">
    <property type="entry name" value="Nudix_hydrolase"/>
</dbReference>
<evidence type="ECO:0000256" key="2">
    <source>
        <dbReference type="ARBA" id="ARBA00022801"/>
    </source>
</evidence>
<dbReference type="PRINTS" id="PR01356">
    <property type="entry name" value="GFGPROTEIN"/>
</dbReference>
<dbReference type="CDD" id="cd04670">
    <property type="entry name" value="NUDIX_ASFGF2_Nudt6"/>
    <property type="match status" value="1"/>
</dbReference>
<accession>A0A6U4D5W0</accession>
<protein>
    <recommendedName>
        <fullName evidence="4">Nudix hydrolase domain-containing protein</fullName>
    </recommendedName>
</protein>
<name>A0A6U4D5W0_9STRA</name>
<dbReference type="SUPFAM" id="SSF55811">
    <property type="entry name" value="Nudix"/>
    <property type="match status" value="1"/>
</dbReference>
<gene>
    <name evidence="5" type="ORF">PPAR1163_LOCUS3839</name>
    <name evidence="6" type="ORF">PPAR1163_LOCUS3840</name>
</gene>
<evidence type="ECO:0000256" key="3">
    <source>
        <dbReference type="RuleBase" id="RU003476"/>
    </source>
</evidence>
<evidence type="ECO:0000259" key="4">
    <source>
        <dbReference type="PROSITE" id="PS51462"/>
    </source>
</evidence>
<dbReference type="Gene3D" id="3.90.79.10">
    <property type="entry name" value="Nucleoside Triphosphate Pyrophosphohydrolase"/>
    <property type="match status" value="1"/>
</dbReference>
<evidence type="ECO:0000313" key="6">
    <source>
        <dbReference type="EMBL" id="CAD9245491.1"/>
    </source>
</evidence>
<dbReference type="InterPro" id="IPR040618">
    <property type="entry name" value="Pre-Nudix"/>
</dbReference>
<reference evidence="5" key="1">
    <citation type="submission" date="2021-01" db="EMBL/GenBank/DDBJ databases">
        <authorList>
            <person name="Corre E."/>
            <person name="Pelletier E."/>
            <person name="Niang G."/>
            <person name="Scheremetjew M."/>
            <person name="Finn R."/>
            <person name="Kale V."/>
            <person name="Holt S."/>
            <person name="Cochrane G."/>
            <person name="Meng A."/>
            <person name="Brown T."/>
            <person name="Cohen L."/>
        </authorList>
    </citation>
    <scope>NUCLEOTIDE SEQUENCE</scope>
    <source>
        <strain evidence="5">CCMP2877</strain>
    </source>
</reference>
<dbReference type="PROSITE" id="PS00893">
    <property type="entry name" value="NUDIX_BOX"/>
    <property type="match status" value="1"/>
</dbReference>
<dbReference type="PANTHER" id="PTHR13994:SF13">
    <property type="entry name" value="FI03680P"/>
    <property type="match status" value="1"/>
</dbReference>
<dbReference type="InterPro" id="IPR000086">
    <property type="entry name" value="NUDIX_hydrolase_dom"/>
</dbReference>
<dbReference type="PANTHER" id="PTHR13994">
    <property type="entry name" value="NUDIX HYDROLASE RELATED"/>
    <property type="match status" value="1"/>
</dbReference>
<dbReference type="EMBL" id="HBGJ01006193">
    <property type="protein sequence ID" value="CAD9245491.1"/>
    <property type="molecule type" value="Transcribed_RNA"/>
</dbReference>
<dbReference type="Pfam" id="PF00293">
    <property type="entry name" value="NUDIX"/>
    <property type="match status" value="1"/>
</dbReference>
<dbReference type="EMBL" id="HBGJ01006191">
    <property type="protein sequence ID" value="CAD9245490.1"/>
    <property type="molecule type" value="Transcribed_RNA"/>
</dbReference>
<organism evidence="5">
    <name type="scientific">Phaeomonas parva</name>
    <dbReference type="NCBI Taxonomy" id="124430"/>
    <lineage>
        <taxon>Eukaryota</taxon>
        <taxon>Sar</taxon>
        <taxon>Stramenopiles</taxon>
        <taxon>Ochrophyta</taxon>
        <taxon>Pinguiophyceae</taxon>
        <taxon>Pinguiochrysidales</taxon>
        <taxon>Pinguiochrysidaceae</taxon>
        <taxon>Phaeomonas</taxon>
    </lineage>
</organism>
<dbReference type="AlphaFoldDB" id="A0A6U4D5W0"/>
<evidence type="ECO:0000256" key="1">
    <source>
        <dbReference type="ARBA" id="ARBA00005582"/>
    </source>
</evidence>
<evidence type="ECO:0000313" key="5">
    <source>
        <dbReference type="EMBL" id="CAD9245490.1"/>
    </source>
</evidence>
<dbReference type="PRINTS" id="PR00502">
    <property type="entry name" value="NUDIXFAMILY"/>
</dbReference>
<dbReference type="InterPro" id="IPR003293">
    <property type="entry name" value="Nudix_hydrolase6-like"/>
</dbReference>
<dbReference type="Gene3D" id="3.40.630.30">
    <property type="match status" value="1"/>
</dbReference>
<dbReference type="GO" id="GO:0047631">
    <property type="term" value="F:ADP-ribose diphosphatase activity"/>
    <property type="evidence" value="ECO:0007669"/>
    <property type="project" value="TreeGrafter"/>
</dbReference>
<keyword evidence="2 3" id="KW-0378">Hydrolase</keyword>
<dbReference type="GO" id="GO:0051287">
    <property type="term" value="F:NAD binding"/>
    <property type="evidence" value="ECO:0007669"/>
    <property type="project" value="TreeGrafter"/>
</dbReference>
<sequence>MVDFTAEGEAPDVEDSGVFLEQLSRTIGELQGLEMKSAWIKLPIAKAGLAAVASEEGFQFHHAKGDYAVLYKWLRPGEEDKVPPFATHQVGCAGFVLNKKGEILVVKEFHGTERVRKPARQWKLPGGMLDLGESFGEAATREVFEETGVRTNFSSVLCFWHRHGLTWGKSDLYVVTRLEAETEEINVDPTEISECRWMPLQEFVETQDHPLILTTLANLWGVRKGEAFPENLEIVPQQELKEVSVQWPGRPGYPTYYPTPGS</sequence>
<comment type="similarity">
    <text evidence="1 3">Belongs to the Nudix hydrolase family.</text>
</comment>